<sequence length="92" mass="9524">MNRKLHTPIFACAASAATLAIALLVAWPAQSLDAAGVATAAVPAERKMPASVRTPVVDEAPTSSAPRSRSKRARTAIAMPYFSFARGTGGRS</sequence>
<organism evidence="3 4">
    <name type="scientific">Luteimonas deserti</name>
    <dbReference type="NCBI Taxonomy" id="2752306"/>
    <lineage>
        <taxon>Bacteria</taxon>
        <taxon>Pseudomonadati</taxon>
        <taxon>Pseudomonadota</taxon>
        <taxon>Gammaproteobacteria</taxon>
        <taxon>Lysobacterales</taxon>
        <taxon>Lysobacteraceae</taxon>
        <taxon>Luteimonas</taxon>
    </lineage>
</organism>
<keyword evidence="2" id="KW-0732">Signal</keyword>
<evidence type="ECO:0000313" key="3">
    <source>
        <dbReference type="EMBL" id="NYZ64138.1"/>
    </source>
</evidence>
<dbReference type="EMBL" id="JACCJZ010000020">
    <property type="protein sequence ID" value="NYZ64138.1"/>
    <property type="molecule type" value="Genomic_DNA"/>
</dbReference>
<feature type="region of interest" description="Disordered" evidence="1">
    <location>
        <begin position="48"/>
        <end position="72"/>
    </location>
</feature>
<feature type="chain" id="PRO_5031086077" evidence="2">
    <location>
        <begin position="35"/>
        <end position="92"/>
    </location>
</feature>
<proteinExistence type="predicted"/>
<comment type="caution">
    <text evidence="3">The sequence shown here is derived from an EMBL/GenBank/DDBJ whole genome shotgun (WGS) entry which is preliminary data.</text>
</comment>
<evidence type="ECO:0000313" key="4">
    <source>
        <dbReference type="Proteomes" id="UP000589896"/>
    </source>
</evidence>
<keyword evidence="4" id="KW-1185">Reference proteome</keyword>
<name>A0A7Z0QSV2_9GAMM</name>
<dbReference type="Proteomes" id="UP000589896">
    <property type="component" value="Unassembled WGS sequence"/>
</dbReference>
<feature type="signal peptide" evidence="2">
    <location>
        <begin position="1"/>
        <end position="34"/>
    </location>
</feature>
<evidence type="ECO:0000256" key="1">
    <source>
        <dbReference type="SAM" id="MobiDB-lite"/>
    </source>
</evidence>
<gene>
    <name evidence="3" type="ORF">H0E82_15470</name>
</gene>
<protein>
    <submittedName>
        <fullName evidence="3">Uncharacterized protein</fullName>
    </submittedName>
</protein>
<reference evidence="3 4" key="1">
    <citation type="submission" date="2020-07" db="EMBL/GenBank/DDBJ databases">
        <title>isolation of Luteimonas sp. SJ-16.</title>
        <authorList>
            <person name="Huang X.-X."/>
            <person name="Xu L."/>
            <person name="Sun J.-Q."/>
        </authorList>
    </citation>
    <scope>NUCLEOTIDE SEQUENCE [LARGE SCALE GENOMIC DNA]</scope>
    <source>
        <strain evidence="3 4">SJ-16</strain>
    </source>
</reference>
<dbReference type="AlphaFoldDB" id="A0A7Z0QSV2"/>
<dbReference type="RefSeq" id="WP_180546348.1">
    <property type="nucleotide sequence ID" value="NZ_JACCJZ010000020.1"/>
</dbReference>
<accession>A0A7Z0QSV2</accession>
<evidence type="ECO:0000256" key="2">
    <source>
        <dbReference type="SAM" id="SignalP"/>
    </source>
</evidence>